<gene>
    <name evidence="1" type="ORF">L2E82_47457</name>
</gene>
<protein>
    <submittedName>
        <fullName evidence="1">Uncharacterized protein</fullName>
    </submittedName>
</protein>
<accession>A0ACB8YUU7</accession>
<proteinExistence type="predicted"/>
<reference evidence="2" key="1">
    <citation type="journal article" date="2022" name="Mol. Ecol. Resour.">
        <title>The genomes of chicory, endive, great burdock and yacon provide insights into Asteraceae palaeo-polyploidization history and plant inulin production.</title>
        <authorList>
            <person name="Fan W."/>
            <person name="Wang S."/>
            <person name="Wang H."/>
            <person name="Wang A."/>
            <person name="Jiang F."/>
            <person name="Liu H."/>
            <person name="Zhao H."/>
            <person name="Xu D."/>
            <person name="Zhang Y."/>
        </authorList>
    </citation>
    <scope>NUCLEOTIDE SEQUENCE [LARGE SCALE GENOMIC DNA]</scope>
    <source>
        <strain evidence="2">cv. Punajuju</strain>
    </source>
</reference>
<reference evidence="1 2" key="2">
    <citation type="journal article" date="2022" name="Mol. Ecol. Resour.">
        <title>The genomes of chicory, endive, great burdock and yacon provide insights into Asteraceae paleo-polyploidization history and plant inulin production.</title>
        <authorList>
            <person name="Fan W."/>
            <person name="Wang S."/>
            <person name="Wang H."/>
            <person name="Wang A."/>
            <person name="Jiang F."/>
            <person name="Liu H."/>
            <person name="Zhao H."/>
            <person name="Xu D."/>
            <person name="Zhang Y."/>
        </authorList>
    </citation>
    <scope>NUCLEOTIDE SEQUENCE [LARGE SCALE GENOMIC DNA]</scope>
    <source>
        <strain evidence="2">cv. Punajuju</strain>
        <tissue evidence="1">Leaves</tissue>
    </source>
</reference>
<comment type="caution">
    <text evidence="1">The sequence shown here is derived from an EMBL/GenBank/DDBJ whole genome shotgun (WGS) entry which is preliminary data.</text>
</comment>
<sequence>MVATSRSLNNEFYGPTGPEASQAQAFTFLVRDQRLGANVGSAQGPTGLDANTTSVWISPLSMLSLDLVISQSNICVAAIRRFLSYADSSPQIQSHSHCQQVFVIEGELKIRNLEGVSLSSRLFYAKVTLLVCGRGGLSKYFEIEAKFYFEAVRELIVHMGKSLAFLDISSAWGGLNYFISDFECNEEGRFSYPFSCLECLQKIDYFGLLFVYWFPNLDILTYQREYTYESYDAMGPKDLMLAHSCSHFSSFLSSTLG</sequence>
<dbReference type="EMBL" id="CM042017">
    <property type="protein sequence ID" value="KAI3689497.1"/>
    <property type="molecule type" value="Genomic_DNA"/>
</dbReference>
<organism evidence="1 2">
    <name type="scientific">Cichorium intybus</name>
    <name type="common">Chicory</name>
    <dbReference type="NCBI Taxonomy" id="13427"/>
    <lineage>
        <taxon>Eukaryota</taxon>
        <taxon>Viridiplantae</taxon>
        <taxon>Streptophyta</taxon>
        <taxon>Embryophyta</taxon>
        <taxon>Tracheophyta</taxon>
        <taxon>Spermatophyta</taxon>
        <taxon>Magnoliopsida</taxon>
        <taxon>eudicotyledons</taxon>
        <taxon>Gunneridae</taxon>
        <taxon>Pentapetalae</taxon>
        <taxon>asterids</taxon>
        <taxon>campanulids</taxon>
        <taxon>Asterales</taxon>
        <taxon>Asteraceae</taxon>
        <taxon>Cichorioideae</taxon>
        <taxon>Cichorieae</taxon>
        <taxon>Cichoriinae</taxon>
        <taxon>Cichorium</taxon>
    </lineage>
</organism>
<keyword evidence="2" id="KW-1185">Reference proteome</keyword>
<evidence type="ECO:0000313" key="2">
    <source>
        <dbReference type="Proteomes" id="UP001055811"/>
    </source>
</evidence>
<dbReference type="Proteomes" id="UP001055811">
    <property type="component" value="Linkage Group LG09"/>
</dbReference>
<name>A0ACB8YUU7_CICIN</name>
<evidence type="ECO:0000313" key="1">
    <source>
        <dbReference type="EMBL" id="KAI3689497.1"/>
    </source>
</evidence>